<dbReference type="OrthoDB" id="883590at2"/>
<evidence type="ECO:0000313" key="1">
    <source>
        <dbReference type="EMBL" id="AKT43417.1"/>
    </source>
</evidence>
<name>A0A0K1ERY2_CHOCO</name>
<reference evidence="1 2" key="1">
    <citation type="submission" date="2015-07" db="EMBL/GenBank/DDBJ databases">
        <title>Genome analysis of myxobacterium Chondromyces crocatus Cm c5 reveals a high potential for natural compound synthesis and the genetic basis for the loss of fruiting body formation.</title>
        <authorList>
            <person name="Zaburannyi N."/>
            <person name="Bunk B."/>
            <person name="Maier J."/>
            <person name="Overmann J."/>
            <person name="Mueller R."/>
        </authorList>
    </citation>
    <scope>NUCLEOTIDE SEQUENCE [LARGE SCALE GENOMIC DNA]</scope>
    <source>
        <strain evidence="1 2">Cm c5</strain>
    </source>
</reference>
<dbReference type="RefSeq" id="WP_050434887.1">
    <property type="nucleotide sequence ID" value="NZ_CP012159.1"/>
</dbReference>
<proteinExistence type="predicted"/>
<evidence type="ECO:0008006" key="3">
    <source>
        <dbReference type="Google" id="ProtNLM"/>
    </source>
</evidence>
<dbReference type="STRING" id="52.CMC5_076490"/>
<gene>
    <name evidence="1" type="ORF">CMC5_076490</name>
</gene>
<dbReference type="PATRIC" id="fig|52.7.peg.8413"/>
<dbReference type="AlphaFoldDB" id="A0A0K1ERY2"/>
<dbReference type="EMBL" id="CP012159">
    <property type="protein sequence ID" value="AKT43417.1"/>
    <property type="molecule type" value="Genomic_DNA"/>
</dbReference>
<accession>A0A0K1ERY2</accession>
<organism evidence="1 2">
    <name type="scientific">Chondromyces crocatus</name>
    <dbReference type="NCBI Taxonomy" id="52"/>
    <lineage>
        <taxon>Bacteria</taxon>
        <taxon>Pseudomonadati</taxon>
        <taxon>Myxococcota</taxon>
        <taxon>Polyangia</taxon>
        <taxon>Polyangiales</taxon>
        <taxon>Polyangiaceae</taxon>
        <taxon>Chondromyces</taxon>
    </lineage>
</organism>
<evidence type="ECO:0000313" key="2">
    <source>
        <dbReference type="Proteomes" id="UP000067626"/>
    </source>
</evidence>
<protein>
    <recommendedName>
        <fullName evidence="3">ADP-ribosylation/crystallin J1</fullName>
    </recommendedName>
</protein>
<sequence>MTDTIVLYRPVGPAELDLLRATDWKRFPPRLPDQPIFYPVVQEEYARKIARDWNVPSSGSGYVTRFHVRADHLARYDEQLAGGTQHTEYWIPAEKLDEFNDNIVGPIEVIAEFHKDR</sequence>
<keyword evidence="2" id="KW-1185">Reference proteome</keyword>
<dbReference type="Proteomes" id="UP000067626">
    <property type="component" value="Chromosome"/>
</dbReference>
<dbReference type="KEGG" id="ccro:CMC5_076490"/>